<feature type="transmembrane region" description="Helical" evidence="9">
    <location>
        <begin position="374"/>
        <end position="407"/>
    </location>
</feature>
<organism evidence="11 12">
    <name type="scientific">Botrimarina mediterranea</name>
    <dbReference type="NCBI Taxonomy" id="2528022"/>
    <lineage>
        <taxon>Bacteria</taxon>
        <taxon>Pseudomonadati</taxon>
        <taxon>Planctomycetota</taxon>
        <taxon>Planctomycetia</taxon>
        <taxon>Pirellulales</taxon>
        <taxon>Lacipirellulaceae</taxon>
        <taxon>Botrimarina</taxon>
    </lineage>
</organism>
<evidence type="ECO:0000256" key="3">
    <source>
        <dbReference type="ARBA" id="ARBA00022679"/>
    </source>
</evidence>
<evidence type="ECO:0000256" key="7">
    <source>
        <dbReference type="PROSITE-ProRule" id="PRU10141"/>
    </source>
</evidence>
<feature type="transmembrane region" description="Helical" evidence="9">
    <location>
        <begin position="533"/>
        <end position="553"/>
    </location>
</feature>
<evidence type="ECO:0000259" key="10">
    <source>
        <dbReference type="PROSITE" id="PS50011"/>
    </source>
</evidence>
<dbReference type="GO" id="GO:0005524">
    <property type="term" value="F:ATP binding"/>
    <property type="evidence" value="ECO:0007669"/>
    <property type="project" value="UniProtKB-UniRule"/>
</dbReference>
<evidence type="ECO:0000256" key="8">
    <source>
        <dbReference type="SAM" id="MobiDB-lite"/>
    </source>
</evidence>
<gene>
    <name evidence="11" type="primary">prkC_9</name>
    <name evidence="11" type="ORF">Spa11_45220</name>
</gene>
<dbReference type="Proteomes" id="UP000316426">
    <property type="component" value="Chromosome"/>
</dbReference>
<dbReference type="InterPro" id="IPR050660">
    <property type="entry name" value="NEK_Ser/Thr_kinase"/>
</dbReference>
<feature type="transmembrane region" description="Helical" evidence="9">
    <location>
        <begin position="500"/>
        <end position="521"/>
    </location>
</feature>
<keyword evidence="9" id="KW-0812">Transmembrane</keyword>
<keyword evidence="9" id="KW-0472">Membrane</keyword>
<dbReference type="PROSITE" id="PS00107">
    <property type="entry name" value="PROTEIN_KINASE_ATP"/>
    <property type="match status" value="1"/>
</dbReference>
<evidence type="ECO:0000256" key="5">
    <source>
        <dbReference type="ARBA" id="ARBA00022777"/>
    </source>
</evidence>
<keyword evidence="6 7" id="KW-0067">ATP-binding</keyword>
<dbReference type="SUPFAM" id="SSF56112">
    <property type="entry name" value="Protein kinase-like (PK-like)"/>
    <property type="match status" value="1"/>
</dbReference>
<comment type="similarity">
    <text evidence="1">Belongs to the protein kinase superfamily. NEK Ser/Thr protein kinase family. NIMA subfamily.</text>
</comment>
<dbReference type="PROSITE" id="PS50011">
    <property type="entry name" value="PROTEIN_KINASE_DOM"/>
    <property type="match status" value="1"/>
</dbReference>
<keyword evidence="4 7" id="KW-0547">Nucleotide-binding</keyword>
<keyword evidence="9" id="KW-1133">Transmembrane helix</keyword>
<dbReference type="InterPro" id="IPR008271">
    <property type="entry name" value="Ser/Thr_kinase_AS"/>
</dbReference>
<evidence type="ECO:0000313" key="11">
    <source>
        <dbReference type="EMBL" id="QDV76292.1"/>
    </source>
</evidence>
<accession>A0A518KET3</accession>
<keyword evidence="3 11" id="KW-0808">Transferase</keyword>
<feature type="transmembrane region" description="Helical" evidence="9">
    <location>
        <begin position="595"/>
        <end position="615"/>
    </location>
</feature>
<dbReference type="EMBL" id="CP036349">
    <property type="protein sequence ID" value="QDV76292.1"/>
    <property type="molecule type" value="Genomic_DNA"/>
</dbReference>
<dbReference type="EC" id="2.7.11.1" evidence="2"/>
<feature type="binding site" evidence="7">
    <location>
        <position position="73"/>
    </location>
    <ligand>
        <name>ATP</name>
        <dbReference type="ChEBI" id="CHEBI:30616"/>
    </ligand>
</feature>
<evidence type="ECO:0000256" key="2">
    <source>
        <dbReference type="ARBA" id="ARBA00012513"/>
    </source>
</evidence>
<dbReference type="InterPro" id="IPR017441">
    <property type="entry name" value="Protein_kinase_ATP_BS"/>
</dbReference>
<dbReference type="AlphaFoldDB" id="A0A518KET3"/>
<dbReference type="GO" id="GO:0004674">
    <property type="term" value="F:protein serine/threonine kinase activity"/>
    <property type="evidence" value="ECO:0007669"/>
    <property type="project" value="UniProtKB-EC"/>
</dbReference>
<dbReference type="PANTHER" id="PTHR43671">
    <property type="entry name" value="SERINE/THREONINE-PROTEIN KINASE NEK"/>
    <property type="match status" value="1"/>
</dbReference>
<dbReference type="Gene3D" id="1.10.510.10">
    <property type="entry name" value="Transferase(Phosphotransferase) domain 1"/>
    <property type="match status" value="1"/>
</dbReference>
<evidence type="ECO:0000256" key="6">
    <source>
        <dbReference type="ARBA" id="ARBA00022840"/>
    </source>
</evidence>
<feature type="transmembrane region" description="Helical" evidence="9">
    <location>
        <begin position="627"/>
        <end position="648"/>
    </location>
</feature>
<keyword evidence="12" id="KW-1185">Reference proteome</keyword>
<evidence type="ECO:0000256" key="9">
    <source>
        <dbReference type="SAM" id="Phobius"/>
    </source>
</evidence>
<dbReference type="SMART" id="SM00220">
    <property type="entry name" value="S_TKc"/>
    <property type="match status" value="1"/>
</dbReference>
<proteinExistence type="inferred from homology"/>
<reference evidence="11 12" key="1">
    <citation type="submission" date="2019-02" db="EMBL/GenBank/DDBJ databases">
        <title>Deep-cultivation of Planctomycetes and their phenomic and genomic characterization uncovers novel biology.</title>
        <authorList>
            <person name="Wiegand S."/>
            <person name="Jogler M."/>
            <person name="Boedeker C."/>
            <person name="Pinto D."/>
            <person name="Vollmers J."/>
            <person name="Rivas-Marin E."/>
            <person name="Kohn T."/>
            <person name="Peeters S.H."/>
            <person name="Heuer A."/>
            <person name="Rast P."/>
            <person name="Oberbeckmann S."/>
            <person name="Bunk B."/>
            <person name="Jeske O."/>
            <person name="Meyerdierks A."/>
            <person name="Storesund J.E."/>
            <person name="Kallscheuer N."/>
            <person name="Luecker S."/>
            <person name="Lage O.M."/>
            <person name="Pohl T."/>
            <person name="Merkel B.J."/>
            <person name="Hornburger P."/>
            <person name="Mueller R.-W."/>
            <person name="Bruemmer F."/>
            <person name="Labrenz M."/>
            <person name="Spormann A.M."/>
            <person name="Op den Camp H."/>
            <person name="Overmann J."/>
            <person name="Amann R."/>
            <person name="Jetten M.S.M."/>
            <person name="Mascher T."/>
            <person name="Medema M.H."/>
            <person name="Devos D.P."/>
            <person name="Kaster A.-K."/>
            <person name="Ovreas L."/>
            <person name="Rohde M."/>
            <person name="Galperin M.Y."/>
            <person name="Jogler C."/>
        </authorList>
    </citation>
    <scope>NUCLEOTIDE SEQUENCE [LARGE SCALE GENOMIC DNA]</scope>
    <source>
        <strain evidence="11 12">Spa11</strain>
    </source>
</reference>
<protein>
    <recommendedName>
        <fullName evidence="2">non-specific serine/threonine protein kinase</fullName>
        <ecNumber evidence="2">2.7.11.1</ecNumber>
    </recommendedName>
</protein>
<feature type="transmembrane region" description="Helical" evidence="9">
    <location>
        <begin position="463"/>
        <end position="488"/>
    </location>
</feature>
<dbReference type="PROSITE" id="PS00108">
    <property type="entry name" value="PROTEIN_KINASE_ST"/>
    <property type="match status" value="1"/>
</dbReference>
<evidence type="ECO:0000313" key="12">
    <source>
        <dbReference type="Proteomes" id="UP000316426"/>
    </source>
</evidence>
<dbReference type="PANTHER" id="PTHR43671:SF13">
    <property type="entry name" value="SERINE_THREONINE-PROTEIN KINASE NEK2"/>
    <property type="match status" value="1"/>
</dbReference>
<feature type="region of interest" description="Disordered" evidence="8">
    <location>
        <begin position="1"/>
        <end position="25"/>
    </location>
</feature>
<dbReference type="CDD" id="cd14014">
    <property type="entry name" value="STKc_PknB_like"/>
    <property type="match status" value="1"/>
</dbReference>
<dbReference type="Pfam" id="PF00069">
    <property type="entry name" value="Pkinase"/>
    <property type="match status" value="1"/>
</dbReference>
<feature type="transmembrane region" description="Helical" evidence="9">
    <location>
        <begin position="654"/>
        <end position="671"/>
    </location>
</feature>
<sequence>MQPDASPAADDKVENAAVDGGSDGSRGRRAIKFQYATGDTPLDGYTIKRGVGRGGFGEVYFATSDAGKEVALKLIRRNLDVELRGVRQCLNLKHPNLVALYDLRTDSVDDQWVVMEYVAGESLEDAVNRCPDGMPIEEAISWLRGIAAGVGYLHQSGIVHRDLKPANVYLERGAGSIESRVKIGDYGLSKFIATSRRSGQTESVGTVHYMAPEIAGGRYGREIDTYALGVMFYEMLTGRVPFEGESVGEVLMKHLTAEPDLTRVGEPYRTIVARALAKDPELRLSSVEEMLALLPGNESNAPANVAPPQAKGGFNVLSDDVIYGPIRHWAPVSTPPHTHYPTPQREPLWQALVDESHRLRHWWQGLPIPPLGKALILFGIVTMLVFSGAAIAIPAFVLPFYLVYYVVWSAFLKGTETAPAPEVETHTAHYDRPRKPSAPRRTRYNWRRAAMRERSARPLREKAATLTGSMLVSALVAIVASALAAPLLASGTGVDPTVTAVWLAAVATLGSWGVLAVSAFGEAQRDAHPPRRLMNLALGLVVGLAAAGAAEVLGNRLPAWSDATLAPHKCLIQEIVLDSFGFKPFNAITISDNTATLPMAVAAIYFGAVFLLVRWWRSAEYVRQYRWSVWSIGAVVIAAWALSAVAWFPQPLGMVLVGVIALATQVASPWCPPSRRAALARGGMSMEV</sequence>
<evidence type="ECO:0000256" key="1">
    <source>
        <dbReference type="ARBA" id="ARBA00010886"/>
    </source>
</evidence>
<keyword evidence="5 11" id="KW-0418">Kinase</keyword>
<dbReference type="InterPro" id="IPR011009">
    <property type="entry name" value="Kinase-like_dom_sf"/>
</dbReference>
<feature type="domain" description="Protein kinase" evidence="10">
    <location>
        <begin position="45"/>
        <end position="294"/>
    </location>
</feature>
<dbReference type="KEGG" id="bmei:Spa11_45220"/>
<dbReference type="InterPro" id="IPR000719">
    <property type="entry name" value="Prot_kinase_dom"/>
</dbReference>
<name>A0A518KET3_9BACT</name>
<evidence type="ECO:0000256" key="4">
    <source>
        <dbReference type="ARBA" id="ARBA00022741"/>
    </source>
</evidence>